<dbReference type="EMBL" id="JAPXFL010000004">
    <property type="protein sequence ID" value="KAK9507981.1"/>
    <property type="molecule type" value="Genomic_DNA"/>
</dbReference>
<gene>
    <name evidence="3" type="ORF">O3M35_007735</name>
</gene>
<keyword evidence="1" id="KW-1133">Transmembrane helix</keyword>
<feature type="signal peptide" evidence="2">
    <location>
        <begin position="1"/>
        <end position="18"/>
    </location>
</feature>
<sequence>MFKIIFSLFIYALYKVVAVEHETIFSPTGVAFMKEDNVIVTGDSWTIVILINASQHFTNAQILQENLIEVEEQMRELNLYDDAVKVELSRLQDIINSLVKVNEALTEMLGTGNTRPKRFLFNFIGTVVRGLFGAASNSEMERLTTRVRELEYRVRQQEAFEKYQMSITKVLNQKVEQNAKNIIQLTNLVKKEVSRLDQYSKYLGNKIDQLRLQTEAKFNITAYFRLMESEALHSLILANRFHSGLEMAAEGKISFSLISAKDLREELIRIPSLPFGMKLVSDLRIDDMYKYRDIGEVTAIANNDLLLLSLKLPLYAIDRGFKLYKVHSVPIKDKSTGQILRMRPDSDYFVVSDDHRYYGLMSYADVQLCRGTSPKVCPATMVLTTKYVPSCLSAIYYQMNDLVEENSLSSDNIKELCKASVIVKEYGPIWIQDKKNEGWIYSVAKPTLATLHCSETFNKDIELSGTNILANVSHCSISGRDFKLFRTHEGKSYSNGSYTITTPSKMPILKDVIIEKLANSKLVEKAVEDLRSKGFVQEGLGYSEEVSVDMLLAEMERSYEPLYSGENNVSSWYLVILPAFVSLILSAAVCYIILFYDKNHDITKRFSLIGKFKRNQKKDADKEDDINQTTFLK</sequence>
<organism evidence="3 4">
    <name type="scientific">Rhynocoris fuscipes</name>
    <dbReference type="NCBI Taxonomy" id="488301"/>
    <lineage>
        <taxon>Eukaryota</taxon>
        <taxon>Metazoa</taxon>
        <taxon>Ecdysozoa</taxon>
        <taxon>Arthropoda</taxon>
        <taxon>Hexapoda</taxon>
        <taxon>Insecta</taxon>
        <taxon>Pterygota</taxon>
        <taxon>Neoptera</taxon>
        <taxon>Paraneoptera</taxon>
        <taxon>Hemiptera</taxon>
        <taxon>Heteroptera</taxon>
        <taxon>Panheteroptera</taxon>
        <taxon>Cimicomorpha</taxon>
        <taxon>Reduviidae</taxon>
        <taxon>Harpactorinae</taxon>
        <taxon>Harpactorini</taxon>
        <taxon>Rhynocoris</taxon>
    </lineage>
</organism>
<evidence type="ECO:0000256" key="2">
    <source>
        <dbReference type="SAM" id="SignalP"/>
    </source>
</evidence>
<reference evidence="3 4" key="1">
    <citation type="submission" date="2022-12" db="EMBL/GenBank/DDBJ databases">
        <title>Chromosome-level genome assembly of true bugs.</title>
        <authorList>
            <person name="Ma L."/>
            <person name="Li H."/>
        </authorList>
    </citation>
    <scope>NUCLEOTIDE SEQUENCE [LARGE SCALE GENOMIC DNA]</scope>
    <source>
        <strain evidence="3">Lab_2022b</strain>
    </source>
</reference>
<feature type="chain" id="PRO_5044717657" evidence="2">
    <location>
        <begin position="19"/>
        <end position="633"/>
    </location>
</feature>
<keyword evidence="1" id="KW-0812">Transmembrane</keyword>
<dbReference type="InterPro" id="IPR022048">
    <property type="entry name" value="Envelope_fusion-like"/>
</dbReference>
<keyword evidence="1" id="KW-0472">Membrane</keyword>
<evidence type="ECO:0000256" key="1">
    <source>
        <dbReference type="SAM" id="Phobius"/>
    </source>
</evidence>
<protein>
    <submittedName>
        <fullName evidence="3">Uncharacterized protein</fullName>
    </submittedName>
</protein>
<proteinExistence type="predicted"/>
<keyword evidence="4" id="KW-1185">Reference proteome</keyword>
<name>A0AAW1DAC9_9HEMI</name>
<comment type="caution">
    <text evidence="3">The sequence shown here is derived from an EMBL/GenBank/DDBJ whole genome shotgun (WGS) entry which is preliminary data.</text>
</comment>
<evidence type="ECO:0000313" key="4">
    <source>
        <dbReference type="Proteomes" id="UP001461498"/>
    </source>
</evidence>
<keyword evidence="2" id="KW-0732">Signal</keyword>
<dbReference type="EMBL" id="JAPXFL010000004">
    <property type="protein sequence ID" value="KAK9507980.1"/>
    <property type="molecule type" value="Genomic_DNA"/>
</dbReference>
<accession>A0AAW1DAC9</accession>
<feature type="transmembrane region" description="Helical" evidence="1">
    <location>
        <begin position="572"/>
        <end position="596"/>
    </location>
</feature>
<dbReference type="AlphaFoldDB" id="A0AAW1DAC9"/>
<dbReference type="Proteomes" id="UP001461498">
    <property type="component" value="Unassembled WGS sequence"/>
</dbReference>
<evidence type="ECO:0000313" key="3">
    <source>
        <dbReference type="EMBL" id="KAK9507981.1"/>
    </source>
</evidence>
<dbReference type="Pfam" id="PF12259">
    <property type="entry name" value="Baculo_F"/>
    <property type="match status" value="1"/>
</dbReference>